<reference evidence="2 3" key="1">
    <citation type="submission" date="2017-12" db="EMBL/GenBank/DDBJ databases">
        <title>Sequencing the genomes of 1000 Actinobacteria strains.</title>
        <authorList>
            <person name="Klenk H.-P."/>
        </authorList>
    </citation>
    <scope>NUCLEOTIDE SEQUENCE [LARGE SCALE GENOMIC DNA]</scope>
    <source>
        <strain evidence="2 3">DSM 44489</strain>
    </source>
</reference>
<evidence type="ECO:0000313" key="2">
    <source>
        <dbReference type="EMBL" id="PKV81029.1"/>
    </source>
</evidence>
<feature type="region of interest" description="Disordered" evidence="1">
    <location>
        <begin position="1"/>
        <end position="29"/>
    </location>
</feature>
<keyword evidence="3" id="KW-1185">Reference proteome</keyword>
<evidence type="ECO:0000256" key="1">
    <source>
        <dbReference type="SAM" id="MobiDB-lite"/>
    </source>
</evidence>
<comment type="caution">
    <text evidence="2">The sequence shown here is derived from an EMBL/GenBank/DDBJ whole genome shotgun (WGS) entry which is preliminary data.</text>
</comment>
<gene>
    <name evidence="2" type="ORF">ATK86_5475</name>
</gene>
<sequence length="29" mass="3321">MSTVEPGRQRNHIPSSHTHETRSHPVVSR</sequence>
<accession>A0A2N3VHD9</accession>
<dbReference type="Proteomes" id="UP000233766">
    <property type="component" value="Unassembled WGS sequence"/>
</dbReference>
<proteinExistence type="predicted"/>
<name>A0A2N3VHD9_9NOCA</name>
<dbReference type="AlphaFoldDB" id="A0A2N3VHD9"/>
<organism evidence="2 3">
    <name type="scientific">Nocardia fluminea</name>
    <dbReference type="NCBI Taxonomy" id="134984"/>
    <lineage>
        <taxon>Bacteria</taxon>
        <taxon>Bacillati</taxon>
        <taxon>Actinomycetota</taxon>
        <taxon>Actinomycetes</taxon>
        <taxon>Mycobacteriales</taxon>
        <taxon>Nocardiaceae</taxon>
        <taxon>Nocardia</taxon>
    </lineage>
</organism>
<dbReference type="EMBL" id="PJMW01000002">
    <property type="protein sequence ID" value="PKV81029.1"/>
    <property type="molecule type" value="Genomic_DNA"/>
</dbReference>
<evidence type="ECO:0000313" key="3">
    <source>
        <dbReference type="Proteomes" id="UP000233766"/>
    </source>
</evidence>
<protein>
    <submittedName>
        <fullName evidence="2">Uncharacterized protein</fullName>
    </submittedName>
</protein>